<dbReference type="PANTHER" id="PTHR43798:SF5">
    <property type="entry name" value="MONOACYLGLYCEROL LIPASE ABHD6"/>
    <property type="match status" value="1"/>
</dbReference>
<dbReference type="Proteomes" id="UP000774570">
    <property type="component" value="Unassembled WGS sequence"/>
</dbReference>
<dbReference type="EMBL" id="JAIBOA010000003">
    <property type="protein sequence ID" value="MBW8482095.1"/>
    <property type="molecule type" value="Genomic_DNA"/>
</dbReference>
<gene>
    <name evidence="2" type="ORF">K1Y72_06940</name>
</gene>
<accession>A0ABS7FPE8</accession>
<evidence type="ECO:0000313" key="2">
    <source>
        <dbReference type="EMBL" id="MBW8482095.1"/>
    </source>
</evidence>
<reference evidence="2 3" key="1">
    <citation type="submission" date="2021-07" db="EMBL/GenBank/DDBJ databases">
        <title>Actinomadura sp. PM05-2 isolated from lichen.</title>
        <authorList>
            <person name="Somphong A."/>
            <person name="Phongsopitanun W."/>
            <person name="Tanasupawat S."/>
            <person name="Peongsungnone V."/>
        </authorList>
    </citation>
    <scope>NUCLEOTIDE SEQUENCE [LARGE SCALE GENOMIC DNA]</scope>
    <source>
        <strain evidence="2 3">PM05-2</strain>
    </source>
</reference>
<evidence type="ECO:0000313" key="3">
    <source>
        <dbReference type="Proteomes" id="UP000774570"/>
    </source>
</evidence>
<proteinExistence type="predicted"/>
<dbReference type="PRINTS" id="PR00111">
    <property type="entry name" value="ABHYDROLASE"/>
</dbReference>
<sequence>MTAEIVQRRIGRLNVRETGPPDAPPVVLVQGLGLSGAYLVPLARRLAAAHRVLVPDLPGLGRTPRPPRPMGVTGLAGALATWLDAARLHRVALVGHSIGAQVAAVVAANAPARVDRLVLAAPNGDPDARAPWHQALDLLRDAPREAPSLVPLAVADYLHAGPWRMWRTLRTSARLDLAGYLRRVQAPALAVRGEHDPLVSEEWIRTIAGLLPAGAALTVPGAPHGIAYTAAADLAAHLIPFLRQDQPVCPTSWTSQPLPSGSVKDRNVS</sequence>
<dbReference type="GO" id="GO:0016787">
    <property type="term" value="F:hydrolase activity"/>
    <property type="evidence" value="ECO:0007669"/>
    <property type="project" value="UniProtKB-KW"/>
</dbReference>
<organism evidence="2 3">
    <name type="scientific">Actinomadura parmotrematis</name>
    <dbReference type="NCBI Taxonomy" id="2864039"/>
    <lineage>
        <taxon>Bacteria</taxon>
        <taxon>Bacillati</taxon>
        <taxon>Actinomycetota</taxon>
        <taxon>Actinomycetes</taxon>
        <taxon>Streptosporangiales</taxon>
        <taxon>Thermomonosporaceae</taxon>
        <taxon>Actinomadura</taxon>
    </lineage>
</organism>
<dbReference type="Pfam" id="PF00561">
    <property type="entry name" value="Abhydrolase_1"/>
    <property type="match status" value="1"/>
</dbReference>
<protein>
    <submittedName>
        <fullName evidence="2">Alpha/beta hydrolase</fullName>
    </submittedName>
</protein>
<dbReference type="RefSeq" id="WP_220164341.1">
    <property type="nucleotide sequence ID" value="NZ_JAIBOA010000003.1"/>
</dbReference>
<dbReference type="SUPFAM" id="SSF53474">
    <property type="entry name" value="alpha/beta-Hydrolases"/>
    <property type="match status" value="1"/>
</dbReference>
<dbReference type="Gene3D" id="3.40.50.1820">
    <property type="entry name" value="alpha/beta hydrolase"/>
    <property type="match status" value="1"/>
</dbReference>
<keyword evidence="2" id="KW-0378">Hydrolase</keyword>
<evidence type="ECO:0000259" key="1">
    <source>
        <dbReference type="Pfam" id="PF00561"/>
    </source>
</evidence>
<dbReference type="PANTHER" id="PTHR43798">
    <property type="entry name" value="MONOACYLGLYCEROL LIPASE"/>
    <property type="match status" value="1"/>
</dbReference>
<dbReference type="InterPro" id="IPR000073">
    <property type="entry name" value="AB_hydrolase_1"/>
</dbReference>
<comment type="caution">
    <text evidence="2">The sequence shown here is derived from an EMBL/GenBank/DDBJ whole genome shotgun (WGS) entry which is preliminary data.</text>
</comment>
<name>A0ABS7FPE8_9ACTN</name>
<keyword evidence="3" id="KW-1185">Reference proteome</keyword>
<dbReference type="InterPro" id="IPR050266">
    <property type="entry name" value="AB_hydrolase_sf"/>
</dbReference>
<dbReference type="InterPro" id="IPR029058">
    <property type="entry name" value="AB_hydrolase_fold"/>
</dbReference>
<feature type="domain" description="AB hydrolase-1" evidence="1">
    <location>
        <begin position="24"/>
        <end position="132"/>
    </location>
</feature>